<organism evidence="3 4">
    <name type="scientific">Tetradesmus obliquus</name>
    <name type="common">Green alga</name>
    <name type="synonym">Acutodesmus obliquus</name>
    <dbReference type="NCBI Taxonomy" id="3088"/>
    <lineage>
        <taxon>Eukaryota</taxon>
        <taxon>Viridiplantae</taxon>
        <taxon>Chlorophyta</taxon>
        <taxon>core chlorophytes</taxon>
        <taxon>Chlorophyceae</taxon>
        <taxon>CS clade</taxon>
        <taxon>Sphaeropleales</taxon>
        <taxon>Scenedesmaceae</taxon>
        <taxon>Tetradesmus</taxon>
    </lineage>
</organism>
<feature type="signal peptide" evidence="2">
    <location>
        <begin position="1"/>
        <end position="18"/>
    </location>
</feature>
<gene>
    <name evidence="3" type="ORF">BQ4739_LOCUS9587</name>
</gene>
<sequence length="824" mass="86624">MMFRLVCLPAWLPARVNTSHLPACLPTRMFYNRPLFVCLPPVRHCFDTMMFRLVWGQSVHAMGVVLEHAETDTVARAALDGLRTATRLAAHYDVEGVADSAVLLLAKFSGSLTPAIPKPRVAFGRDKKACAAVEMMFLIVTRYGDCIRSSWSNVLELVLRLDKLDILPPALEALLDSDVWGVPAAGAGAAAGPAAAAAAAPAASAAANGSAAADGADTAAAAAAAPPGGAVGRPLRTARQRRAAGAGSRRGGLGGGVGVGSGFLRSVTQLIALQEPEYEAKGSPTEKQYEATALDVLHSKCAIQDVFADSRFLKQEALQALVAAIISAPGTLPRPPPLAAGGAQQHAAAGPGSGDGAKQAQIDRSGSSAMVDWEAAELCLDLLLVVLLRNRDRLSLLWPPVFDHLCAIIRGKGVEGTLVAAAAVGLLRLCQRLLPCKPEAAEPLLRGLQLVPSLDPEVAWLNAEVIAAEMLALVQVASPHIKAQWAWASACNLIKMTSVRPEAFPVSLEALRWVVMHSLTPLNYVLALEASVWFIERAALEHTKLKERCLALLGRLAGWLEGWSASLAGAGLSAQQLATFATAKSEFWLYLVEMLAKLAEHPDLQVRSAATAMLQTAAVSAEALGVLPGSIERGLRERMLPPVELLSKKVGSKARDMPQAEVTVAELVRVVSKAMLLHLPVLVALPGFASLWLAVLGALAAAAATGSEALSEAAAAALQNLLIMLREMGVLQPTWADSQQNLWQHTWHVAHKISSNLNPQMLSPAVNPARQQQQQQPGPAGLASLPQVQQQQQYVGVVEAAAAAAAVSDEGLVPAAAVPPQPAS</sequence>
<dbReference type="PANTHER" id="PTHR10663">
    <property type="entry name" value="GUANYL-NUCLEOTIDE EXCHANGE FACTOR"/>
    <property type="match status" value="1"/>
</dbReference>
<name>A0A383VUX9_TETOB</name>
<dbReference type="PANTHER" id="PTHR10663:SF388">
    <property type="entry name" value="GOLGI-SPECIFIC BREFELDIN A-RESISTANCE GUANINE NUCLEOTIDE EXCHANGE FACTOR 1"/>
    <property type="match status" value="1"/>
</dbReference>
<dbReference type="STRING" id="3088.A0A383VUX9"/>
<feature type="region of interest" description="Disordered" evidence="1">
    <location>
        <begin position="760"/>
        <end position="785"/>
    </location>
</feature>
<evidence type="ECO:0000256" key="1">
    <source>
        <dbReference type="SAM" id="MobiDB-lite"/>
    </source>
</evidence>
<evidence type="ECO:0000313" key="3">
    <source>
        <dbReference type="EMBL" id="SZX69297.1"/>
    </source>
</evidence>
<dbReference type="EMBL" id="FNXT01000919">
    <property type="protein sequence ID" value="SZX69297.1"/>
    <property type="molecule type" value="Genomic_DNA"/>
</dbReference>
<feature type="region of interest" description="Disordered" evidence="1">
    <location>
        <begin position="224"/>
        <end position="251"/>
    </location>
</feature>
<dbReference type="Proteomes" id="UP000256970">
    <property type="component" value="Unassembled WGS sequence"/>
</dbReference>
<feature type="region of interest" description="Disordered" evidence="1">
    <location>
        <begin position="335"/>
        <end position="361"/>
    </location>
</feature>
<evidence type="ECO:0000313" key="4">
    <source>
        <dbReference type="Proteomes" id="UP000256970"/>
    </source>
</evidence>
<dbReference type="AlphaFoldDB" id="A0A383VUX9"/>
<protein>
    <submittedName>
        <fullName evidence="3">Uncharacterized protein</fullName>
    </submittedName>
</protein>
<keyword evidence="2" id="KW-0732">Signal</keyword>
<dbReference type="SUPFAM" id="SSF48371">
    <property type="entry name" value="ARM repeat"/>
    <property type="match status" value="1"/>
</dbReference>
<feature type="compositionally biased region" description="Low complexity" evidence="1">
    <location>
        <begin position="339"/>
        <end position="350"/>
    </location>
</feature>
<keyword evidence="4" id="KW-1185">Reference proteome</keyword>
<dbReference type="InterPro" id="IPR016024">
    <property type="entry name" value="ARM-type_fold"/>
</dbReference>
<accession>A0A383VUX9</accession>
<proteinExistence type="predicted"/>
<evidence type="ECO:0000256" key="2">
    <source>
        <dbReference type="SAM" id="SignalP"/>
    </source>
</evidence>
<reference evidence="3 4" key="1">
    <citation type="submission" date="2016-10" db="EMBL/GenBank/DDBJ databases">
        <authorList>
            <person name="Cai Z."/>
        </authorList>
    </citation>
    <scope>NUCLEOTIDE SEQUENCE [LARGE SCALE GENOMIC DNA]</scope>
</reference>
<feature type="chain" id="PRO_5016632501" evidence="2">
    <location>
        <begin position="19"/>
        <end position="824"/>
    </location>
</feature>